<sequence length="292" mass="32820">MRKLRLAGCISALLLAGCGSDPIETVKNDIFVFEGSYTNDQIYSTRAFCETSNWSTREDSRGRTVIDNVCEISGVKDSYNQVLAQLTAKRKATLKDTVDYYNSEILKHLNYVDQIDLLVEGDVVSEELRTFAAGALRETDVPCDFLNNSSTESFDEIKSGCSDSAIAHIEAFTNQMVRAEETASKDLAEIEDLKISMPDKLYETTSWVIVGKGDEEQVEYVQTKLDLITVDLITVNIHLADKPYINELINGAVHDASSYINKVSKYPIKVYDHGLYYNNPKYKLGHVWTYDS</sequence>
<dbReference type="Proteomes" id="UP001149821">
    <property type="component" value="Unassembled WGS sequence"/>
</dbReference>
<evidence type="ECO:0000313" key="1">
    <source>
        <dbReference type="EMBL" id="MDD1780305.1"/>
    </source>
</evidence>
<comment type="caution">
    <text evidence="1">The sequence shown here is derived from an EMBL/GenBank/DDBJ whole genome shotgun (WGS) entry which is preliminary data.</text>
</comment>
<protein>
    <recommendedName>
        <fullName evidence="3">LPP20 lipoprotein</fullName>
    </recommendedName>
</protein>
<evidence type="ECO:0008006" key="3">
    <source>
        <dbReference type="Google" id="ProtNLM"/>
    </source>
</evidence>
<accession>A0ABT5QH43</accession>
<keyword evidence="2" id="KW-1185">Reference proteome</keyword>
<dbReference type="EMBL" id="JAJUBB010000002">
    <property type="protein sequence ID" value="MDD1780305.1"/>
    <property type="molecule type" value="Genomic_DNA"/>
</dbReference>
<evidence type="ECO:0000313" key="2">
    <source>
        <dbReference type="Proteomes" id="UP001149821"/>
    </source>
</evidence>
<dbReference type="RefSeq" id="WP_274140337.1">
    <property type="nucleotide sequence ID" value="NZ_JAJUBB010000002.1"/>
</dbReference>
<name>A0ABT5QH43_9GAMM</name>
<organism evidence="1 2">
    <name type="scientific">Enterovibrio qingdaonensis</name>
    <dbReference type="NCBI Taxonomy" id="2899818"/>
    <lineage>
        <taxon>Bacteria</taxon>
        <taxon>Pseudomonadati</taxon>
        <taxon>Pseudomonadota</taxon>
        <taxon>Gammaproteobacteria</taxon>
        <taxon>Vibrionales</taxon>
        <taxon>Vibrionaceae</taxon>
        <taxon>Enterovibrio</taxon>
    </lineage>
</organism>
<proteinExistence type="predicted"/>
<gene>
    <name evidence="1" type="ORF">LRP49_03735</name>
</gene>
<reference evidence="1" key="1">
    <citation type="submission" date="2021-12" db="EMBL/GenBank/DDBJ databases">
        <title>Enterovibrio ZSDZ35 sp. nov. and Enterovibrio ZSDZ42 sp. nov., isolated from coastal seawater in Qingdao.</title>
        <authorList>
            <person name="Zhang P."/>
        </authorList>
    </citation>
    <scope>NUCLEOTIDE SEQUENCE</scope>
    <source>
        <strain evidence="1">ZSDZ35</strain>
    </source>
</reference>
<dbReference type="PROSITE" id="PS51257">
    <property type="entry name" value="PROKAR_LIPOPROTEIN"/>
    <property type="match status" value="1"/>
</dbReference>